<feature type="compositionally biased region" description="Low complexity" evidence="1">
    <location>
        <begin position="147"/>
        <end position="158"/>
    </location>
</feature>
<sequence length="768" mass="85063">MPVPVPRFSKPAAHPVIKKRQIDEGHPPIHNLTRTLPVSPTGPPPAFGTREEWINSLPTWRRTKPRRIWEDDVRRDDAAQDFDQGLARADNAQAIKGQCAEAYVPPMLRGSRTAWGDEQRCRVPSSDVDMDYVSPAAEADNKEDNMSEYSFSSGSDSSDQGDAEPLHDTEMGDGQSYERGAFTPVFEADSPVGGADAGSSPIEPVTPFGEFVDRAVVRTKGVESYDVYARMEDTRDDVVVRADAPVSSVMTAVETQEEPAPSVQEVITPGASTAYKKLAGPLAEWITNYVWQACTTGFNLSPLYCQGAPIRPYASSPPNHIATSVHSILLSTLLQPSAVFLAIWYIVRLPIYFGPTALGPDHVKEHRFRHELLGSFHDEEVDASAPFRIIVLGCMFANKWLDDHTFSNKTWYVLSAPYMLLSFRQAITNIPIQSINRLESLALAIFDFNMCVPATEWSQWLSHVMAYHLALSPPSHQPIGRPSSNPHSIVKRVIDEIILAPAARENSSPTPEPVFIGLAERRRALVEKEMAMNADALEIDLDEDGPLREEYMPRRRISGASSTWSSSSREQNIAPPEKMSCAPLKTSDWNDTAKAKGELPPPARWSPAADEPILRDSHRTNRPYVAVQPVVAPHAPLYHVPQPGFQAPPEPAAYDPHAQWAVGGYPAAMVTAYNPYPSYVLPVAPAMSHSRSQSLSYDQDNSHPHNHARSYSQHGDYRCTGDSRMPYNVSEPLPGMADPLQWHALGAYGVYPQPAYPRHVNMDYVSPW</sequence>
<dbReference type="GO" id="GO:0016538">
    <property type="term" value="F:cyclin-dependent protein serine/threonine kinase regulator activity"/>
    <property type="evidence" value="ECO:0007669"/>
    <property type="project" value="TreeGrafter"/>
</dbReference>
<feature type="compositionally biased region" description="Low complexity" evidence="1">
    <location>
        <begin position="558"/>
        <end position="568"/>
    </location>
</feature>
<dbReference type="GO" id="GO:0005634">
    <property type="term" value="C:nucleus"/>
    <property type="evidence" value="ECO:0007669"/>
    <property type="project" value="TreeGrafter"/>
</dbReference>
<feature type="region of interest" description="Disordered" evidence="1">
    <location>
        <begin position="186"/>
        <end position="205"/>
    </location>
</feature>
<accession>A0A550CUD1</accession>
<feature type="region of interest" description="Disordered" evidence="1">
    <location>
        <begin position="123"/>
        <end position="177"/>
    </location>
</feature>
<evidence type="ECO:0000313" key="3">
    <source>
        <dbReference type="Proteomes" id="UP000320762"/>
    </source>
</evidence>
<dbReference type="GO" id="GO:0019901">
    <property type="term" value="F:protein kinase binding"/>
    <property type="evidence" value="ECO:0007669"/>
    <property type="project" value="InterPro"/>
</dbReference>
<dbReference type="CDD" id="cd20557">
    <property type="entry name" value="CYCLIN_ScPCL1-like"/>
    <property type="match status" value="1"/>
</dbReference>
<reference evidence="2 3" key="1">
    <citation type="journal article" date="2019" name="New Phytol.">
        <title>Comparative genomics reveals unique wood-decay strategies and fruiting body development in the Schizophyllaceae.</title>
        <authorList>
            <person name="Almasi E."/>
            <person name="Sahu N."/>
            <person name="Krizsan K."/>
            <person name="Balint B."/>
            <person name="Kovacs G.M."/>
            <person name="Kiss B."/>
            <person name="Cseklye J."/>
            <person name="Drula E."/>
            <person name="Henrissat B."/>
            <person name="Nagy I."/>
            <person name="Chovatia M."/>
            <person name="Adam C."/>
            <person name="LaButti K."/>
            <person name="Lipzen A."/>
            <person name="Riley R."/>
            <person name="Grigoriev I.V."/>
            <person name="Nagy L.G."/>
        </authorList>
    </citation>
    <scope>NUCLEOTIDE SEQUENCE [LARGE SCALE GENOMIC DNA]</scope>
    <source>
        <strain evidence="2 3">NL-1724</strain>
    </source>
</reference>
<name>A0A550CUD1_9AGAR</name>
<proteinExistence type="predicted"/>
<dbReference type="Gene3D" id="1.10.472.10">
    <property type="entry name" value="Cyclin-like"/>
    <property type="match status" value="1"/>
</dbReference>
<dbReference type="InterPro" id="IPR013922">
    <property type="entry name" value="Cyclin_PHO80-like"/>
</dbReference>
<feature type="region of interest" description="Disordered" evidence="1">
    <location>
        <begin position="1"/>
        <end position="50"/>
    </location>
</feature>
<evidence type="ECO:0000256" key="1">
    <source>
        <dbReference type="SAM" id="MobiDB-lite"/>
    </source>
</evidence>
<feature type="region of interest" description="Disordered" evidence="1">
    <location>
        <begin position="557"/>
        <end position="610"/>
    </location>
</feature>
<dbReference type="EMBL" id="VDMD01000002">
    <property type="protein sequence ID" value="TRM68399.1"/>
    <property type="molecule type" value="Genomic_DNA"/>
</dbReference>
<dbReference type="STRING" id="97359.A0A550CUD1"/>
<organism evidence="2 3">
    <name type="scientific">Schizophyllum amplum</name>
    <dbReference type="NCBI Taxonomy" id="97359"/>
    <lineage>
        <taxon>Eukaryota</taxon>
        <taxon>Fungi</taxon>
        <taxon>Dikarya</taxon>
        <taxon>Basidiomycota</taxon>
        <taxon>Agaricomycotina</taxon>
        <taxon>Agaricomycetes</taxon>
        <taxon>Agaricomycetidae</taxon>
        <taxon>Agaricales</taxon>
        <taxon>Schizophyllaceae</taxon>
        <taxon>Schizophyllum</taxon>
    </lineage>
</organism>
<dbReference type="AlphaFoldDB" id="A0A550CUD1"/>
<gene>
    <name evidence="2" type="ORF">BD626DRAFT_394728</name>
</gene>
<dbReference type="GO" id="GO:0000307">
    <property type="term" value="C:cyclin-dependent protein kinase holoenzyme complex"/>
    <property type="evidence" value="ECO:0007669"/>
    <property type="project" value="TreeGrafter"/>
</dbReference>
<evidence type="ECO:0000313" key="2">
    <source>
        <dbReference type="EMBL" id="TRM68399.1"/>
    </source>
</evidence>
<dbReference type="Proteomes" id="UP000320762">
    <property type="component" value="Unassembled WGS sequence"/>
</dbReference>
<dbReference type="PANTHER" id="PTHR15615">
    <property type="match status" value="1"/>
</dbReference>
<comment type="caution">
    <text evidence="2">The sequence shown here is derived from an EMBL/GenBank/DDBJ whole genome shotgun (WGS) entry which is preliminary data.</text>
</comment>
<feature type="region of interest" description="Disordered" evidence="1">
    <location>
        <begin position="691"/>
        <end position="717"/>
    </location>
</feature>
<keyword evidence="3" id="KW-1185">Reference proteome</keyword>
<protein>
    <submittedName>
        <fullName evidence="2">Uncharacterized protein</fullName>
    </submittedName>
</protein>
<dbReference type="OrthoDB" id="286814at2759"/>
<dbReference type="PANTHER" id="PTHR15615:SF120">
    <property type="entry name" value="CYCLIN N-TERMINAL DOMAIN-CONTAINING PROTEIN"/>
    <property type="match status" value="1"/>
</dbReference>